<evidence type="ECO:0000256" key="3">
    <source>
        <dbReference type="ARBA" id="ARBA00012590"/>
    </source>
</evidence>
<evidence type="ECO:0000256" key="1">
    <source>
        <dbReference type="ARBA" id="ARBA00000681"/>
    </source>
</evidence>
<dbReference type="OrthoDB" id="9815836at2"/>
<keyword evidence="8 11" id="KW-0326">Glycosidase</keyword>
<sequence length="175" mass="19272" precursor="true">MVDPRPRRSRLRAAAIAGSAVLVFALAVVAVRAAAGHTQAGGVPLRDLAAERGIRIGAAVDPVLLEDHRAYRALVAEQYGSMTAENVMKWDTLQPEFGSFDFSAAETLLEFADRNGQRMRGHTLLWHNQNPRWLAEGEFSAAELREVMHDHIDTVVGDRFKGPRTSAGSPTWGWR</sequence>
<protein>
    <recommendedName>
        <fullName evidence="3">endo-1,4-beta-xylanase</fullName>
        <ecNumber evidence="3">3.2.1.8</ecNumber>
    </recommendedName>
</protein>
<comment type="catalytic activity">
    <reaction evidence="1">
        <text>Endohydrolysis of (1-&gt;4)-beta-D-xylosidic linkages in xylans.</text>
        <dbReference type="EC" id="3.2.1.8"/>
    </reaction>
</comment>
<dbReference type="PROSITE" id="PS51760">
    <property type="entry name" value="GH10_2"/>
    <property type="match status" value="1"/>
</dbReference>
<dbReference type="GO" id="GO:0031176">
    <property type="term" value="F:endo-1,4-beta-xylanase activity"/>
    <property type="evidence" value="ECO:0007669"/>
    <property type="project" value="UniProtKB-EC"/>
</dbReference>
<dbReference type="SUPFAM" id="SSF51445">
    <property type="entry name" value="(Trans)glycosidases"/>
    <property type="match status" value="1"/>
</dbReference>
<evidence type="ECO:0000256" key="4">
    <source>
        <dbReference type="ARBA" id="ARBA00022651"/>
    </source>
</evidence>
<dbReference type="Proteomes" id="UP000292235">
    <property type="component" value="Chromosome"/>
</dbReference>
<keyword evidence="6 11" id="KW-0378">Hydrolase</keyword>
<evidence type="ECO:0000259" key="10">
    <source>
        <dbReference type="PROSITE" id="PS51760"/>
    </source>
</evidence>
<keyword evidence="12" id="KW-1185">Reference proteome</keyword>
<gene>
    <name evidence="11" type="primary">xynZ</name>
    <name evidence="11" type="ORF">EKD16_13510</name>
</gene>
<dbReference type="AlphaFoldDB" id="A0A4P6Q6E5"/>
<dbReference type="EMBL" id="CP036455">
    <property type="protein sequence ID" value="QBI54484.1"/>
    <property type="molecule type" value="Genomic_DNA"/>
</dbReference>
<keyword evidence="7" id="KW-0119">Carbohydrate metabolism</keyword>
<evidence type="ECO:0000256" key="5">
    <source>
        <dbReference type="ARBA" id="ARBA00022729"/>
    </source>
</evidence>
<dbReference type="Pfam" id="PF00331">
    <property type="entry name" value="Glyco_hydro_10"/>
    <property type="match status" value="1"/>
</dbReference>
<keyword evidence="9" id="KW-0624">Polysaccharide degradation</keyword>
<organism evidence="11 12">
    <name type="scientific">Streptomonospora litoralis</name>
    <dbReference type="NCBI Taxonomy" id="2498135"/>
    <lineage>
        <taxon>Bacteria</taxon>
        <taxon>Bacillati</taxon>
        <taxon>Actinomycetota</taxon>
        <taxon>Actinomycetes</taxon>
        <taxon>Streptosporangiales</taxon>
        <taxon>Nocardiopsidaceae</taxon>
        <taxon>Streptomonospora</taxon>
    </lineage>
</organism>
<dbReference type="InterPro" id="IPR044846">
    <property type="entry name" value="GH10"/>
</dbReference>
<keyword evidence="5" id="KW-0732">Signal</keyword>
<evidence type="ECO:0000313" key="11">
    <source>
        <dbReference type="EMBL" id="QBI54484.1"/>
    </source>
</evidence>
<dbReference type="GO" id="GO:0045493">
    <property type="term" value="P:xylan catabolic process"/>
    <property type="evidence" value="ECO:0007669"/>
    <property type="project" value="UniProtKB-KW"/>
</dbReference>
<evidence type="ECO:0000313" key="12">
    <source>
        <dbReference type="Proteomes" id="UP000292235"/>
    </source>
</evidence>
<name>A0A4P6Q6E5_9ACTN</name>
<dbReference type="EC" id="3.2.1.8" evidence="3"/>
<dbReference type="InterPro" id="IPR017853">
    <property type="entry name" value="GH"/>
</dbReference>
<evidence type="ECO:0000256" key="8">
    <source>
        <dbReference type="ARBA" id="ARBA00023295"/>
    </source>
</evidence>
<dbReference type="PANTHER" id="PTHR31490:SF88">
    <property type="entry name" value="BETA-XYLANASE"/>
    <property type="match status" value="1"/>
</dbReference>
<evidence type="ECO:0000256" key="9">
    <source>
        <dbReference type="ARBA" id="ARBA00023326"/>
    </source>
</evidence>
<proteinExistence type="inferred from homology"/>
<feature type="domain" description="GH10" evidence="10">
    <location>
        <begin position="39"/>
        <end position="175"/>
    </location>
</feature>
<evidence type="ECO:0000256" key="2">
    <source>
        <dbReference type="ARBA" id="ARBA00007495"/>
    </source>
</evidence>
<comment type="similarity">
    <text evidence="2">Belongs to the glycosyl hydrolase 10 (cellulase F) family.</text>
</comment>
<keyword evidence="4 11" id="KW-0858">Xylan degradation</keyword>
<dbReference type="PANTHER" id="PTHR31490">
    <property type="entry name" value="GLYCOSYL HYDROLASE"/>
    <property type="match status" value="1"/>
</dbReference>
<evidence type="ECO:0000256" key="6">
    <source>
        <dbReference type="ARBA" id="ARBA00022801"/>
    </source>
</evidence>
<reference evidence="11 12" key="1">
    <citation type="submission" date="2019-02" db="EMBL/GenBank/DDBJ databases">
        <authorList>
            <person name="Khodamoradi S."/>
            <person name="Hahnke R.L."/>
            <person name="Kaempfer P."/>
            <person name="Schumann P."/>
            <person name="Rohde M."/>
            <person name="Steinert M."/>
            <person name="Luzhetskyy A."/>
            <person name="Wink J."/>
            <person name="Ruckert C."/>
        </authorList>
    </citation>
    <scope>NUCLEOTIDE SEQUENCE [LARGE SCALE GENOMIC DNA]</scope>
    <source>
        <strain evidence="11 12">M2</strain>
    </source>
</reference>
<dbReference type="RefSeq" id="WP_131098656.1">
    <property type="nucleotide sequence ID" value="NZ_CP036455.1"/>
</dbReference>
<accession>A0A4P6Q6E5</accession>
<dbReference type="InterPro" id="IPR001000">
    <property type="entry name" value="GH10_dom"/>
</dbReference>
<dbReference type="Gene3D" id="3.20.20.80">
    <property type="entry name" value="Glycosidases"/>
    <property type="match status" value="1"/>
</dbReference>
<dbReference type="KEGG" id="strr:EKD16_13510"/>
<evidence type="ECO:0000256" key="7">
    <source>
        <dbReference type="ARBA" id="ARBA00023277"/>
    </source>
</evidence>